<reference evidence="2 3" key="1">
    <citation type="journal article" date="2010" name="Nature">
        <title>Genome sequencing and analysis of the model grass Brachypodium distachyon.</title>
        <authorList>
            <consortium name="International Brachypodium Initiative"/>
        </authorList>
    </citation>
    <scope>NUCLEOTIDE SEQUENCE [LARGE SCALE GENOMIC DNA]</scope>
    <source>
        <strain evidence="2 3">Bd21</strain>
    </source>
</reference>
<dbReference type="ExpressionAtlas" id="A0A0Q3K9H4">
    <property type="expression patterns" value="baseline"/>
</dbReference>
<dbReference type="SUPFAM" id="SSF81383">
    <property type="entry name" value="F-box domain"/>
    <property type="match status" value="1"/>
</dbReference>
<dbReference type="EnsemblPlants" id="KQK21100">
    <property type="protein sequence ID" value="KQK21100"/>
    <property type="gene ID" value="BRADI_1g58706v3"/>
</dbReference>
<dbReference type="InterPro" id="IPR036047">
    <property type="entry name" value="F-box-like_dom_sf"/>
</dbReference>
<dbReference type="Pfam" id="PF00646">
    <property type="entry name" value="F-box"/>
    <property type="match status" value="1"/>
</dbReference>
<dbReference type="Proteomes" id="UP000008810">
    <property type="component" value="Chromosome 1"/>
</dbReference>
<dbReference type="InterPro" id="IPR001810">
    <property type="entry name" value="F-box_dom"/>
</dbReference>
<dbReference type="EMBL" id="CM000880">
    <property type="protein sequence ID" value="KQK21100.1"/>
    <property type="molecule type" value="Genomic_DNA"/>
</dbReference>
<gene>
    <name evidence="2" type="ORF">BRADI_1g58706v3</name>
</gene>
<evidence type="ECO:0000259" key="1">
    <source>
        <dbReference type="Pfam" id="PF00646"/>
    </source>
</evidence>
<proteinExistence type="predicted"/>
<protein>
    <recommendedName>
        <fullName evidence="1">F-box domain-containing protein</fullName>
    </recommendedName>
</protein>
<dbReference type="Gramene" id="KQK21100">
    <property type="protein sequence ID" value="KQK21100"/>
    <property type="gene ID" value="BRADI_1g58706v3"/>
</dbReference>
<reference evidence="2" key="2">
    <citation type="submission" date="2017-06" db="EMBL/GenBank/DDBJ databases">
        <title>WGS assembly of Brachypodium distachyon.</title>
        <authorList>
            <consortium name="The International Brachypodium Initiative"/>
            <person name="Lucas S."/>
            <person name="Harmon-Smith M."/>
            <person name="Lail K."/>
            <person name="Tice H."/>
            <person name="Grimwood J."/>
            <person name="Bruce D."/>
            <person name="Barry K."/>
            <person name="Shu S."/>
            <person name="Lindquist E."/>
            <person name="Wang M."/>
            <person name="Pitluck S."/>
            <person name="Vogel J.P."/>
            <person name="Garvin D.F."/>
            <person name="Mockler T.C."/>
            <person name="Schmutz J."/>
            <person name="Rokhsar D."/>
            <person name="Bevan M.W."/>
        </authorList>
    </citation>
    <scope>NUCLEOTIDE SEQUENCE</scope>
    <source>
        <strain evidence="2">Bd21</strain>
    </source>
</reference>
<evidence type="ECO:0000313" key="3">
    <source>
        <dbReference type="EnsemblPlants" id="KQK21100"/>
    </source>
</evidence>
<dbReference type="OrthoDB" id="683655at2759"/>
<dbReference type="AlphaFoldDB" id="A0A0Q3K9H4"/>
<dbReference type="InParanoid" id="A0A0Q3K9H4"/>
<sequence length="377" mass="42299">MPPPPLELPADLVEQIFLRLPPDEPRCLFLASLVSKPWLRRLAGPSFRRRYSEHHRTLPMLGFLTCDSVGDSGNHNSRYVPTVKLCPPGPGRRYLRPLDARHGRVLFLTDPADEDCDFPELIVWDPITLEEWVIEMPDHSFGSWAAVLCAKEGYDEFRCSALHYSSQAGSWSDKTYVDHHDQDLANCSTLHGVAPNVLLGSTLYFNCFSPQMIIRYDLADRELSLIEKPESDDCMNGQVVVENGLLGLAAIVESSIHLWSREVDEYGGAVWVQPRIINLEPLLPALSLSTEPMIIGFAKRVGVVFLWTEASIFTVELKSARARNLCNKGNIGDPIIPSFFQKRGVPQPNNLIPYMSFYTPGRDIMPLPPGPSAFEEL</sequence>
<feature type="domain" description="F-box" evidence="1">
    <location>
        <begin position="6"/>
        <end position="47"/>
    </location>
</feature>
<evidence type="ECO:0000313" key="2">
    <source>
        <dbReference type="EMBL" id="KQK21100.1"/>
    </source>
</evidence>
<dbReference type="PANTHER" id="PTHR32133">
    <property type="entry name" value="OS07G0120400 PROTEIN"/>
    <property type="match status" value="1"/>
</dbReference>
<name>A0A0Q3K9H4_BRADI</name>
<organism evidence="2">
    <name type="scientific">Brachypodium distachyon</name>
    <name type="common">Purple false brome</name>
    <name type="synonym">Trachynia distachya</name>
    <dbReference type="NCBI Taxonomy" id="15368"/>
    <lineage>
        <taxon>Eukaryota</taxon>
        <taxon>Viridiplantae</taxon>
        <taxon>Streptophyta</taxon>
        <taxon>Embryophyta</taxon>
        <taxon>Tracheophyta</taxon>
        <taxon>Spermatophyta</taxon>
        <taxon>Magnoliopsida</taxon>
        <taxon>Liliopsida</taxon>
        <taxon>Poales</taxon>
        <taxon>Poaceae</taxon>
        <taxon>BOP clade</taxon>
        <taxon>Pooideae</taxon>
        <taxon>Stipodae</taxon>
        <taxon>Brachypodieae</taxon>
        <taxon>Brachypodium</taxon>
    </lineage>
</organism>
<evidence type="ECO:0000313" key="4">
    <source>
        <dbReference type="Proteomes" id="UP000008810"/>
    </source>
</evidence>
<dbReference type="PANTHER" id="PTHR32133:SF366">
    <property type="entry name" value="OS07G0122900 PROTEIN"/>
    <property type="match status" value="1"/>
</dbReference>
<reference evidence="3" key="3">
    <citation type="submission" date="2018-08" db="UniProtKB">
        <authorList>
            <consortium name="EnsemblPlants"/>
        </authorList>
    </citation>
    <scope>IDENTIFICATION</scope>
    <source>
        <strain evidence="3">cv. Bd21</strain>
    </source>
</reference>
<keyword evidence="4" id="KW-1185">Reference proteome</keyword>
<accession>A0A0Q3K9H4</accession>